<evidence type="ECO:0000313" key="3">
    <source>
        <dbReference type="Proteomes" id="UP001257659"/>
    </source>
</evidence>
<dbReference type="Pfam" id="PF13454">
    <property type="entry name" value="NAD_binding_9"/>
    <property type="match status" value="1"/>
</dbReference>
<comment type="caution">
    <text evidence="2">The sequence shown here is derived from an EMBL/GenBank/DDBJ whole genome shotgun (WGS) entry which is preliminary data.</text>
</comment>
<gene>
    <name evidence="2" type="ORF">GGR31_002253</name>
</gene>
<keyword evidence="3" id="KW-1185">Reference proteome</keyword>
<proteinExistence type="predicted"/>
<organism evidence="2 3">
    <name type="scientific">Mesonia maritima</name>
    <dbReference type="NCBI Taxonomy" id="1793873"/>
    <lineage>
        <taxon>Bacteria</taxon>
        <taxon>Pseudomonadati</taxon>
        <taxon>Bacteroidota</taxon>
        <taxon>Flavobacteriia</taxon>
        <taxon>Flavobacteriales</taxon>
        <taxon>Flavobacteriaceae</taxon>
        <taxon>Mesonia</taxon>
    </lineage>
</organism>
<dbReference type="SUPFAM" id="SSF51971">
    <property type="entry name" value="Nucleotide-binding domain"/>
    <property type="match status" value="1"/>
</dbReference>
<dbReference type="EMBL" id="JAVDQA010000007">
    <property type="protein sequence ID" value="MDR6301583.1"/>
    <property type="molecule type" value="Genomic_DNA"/>
</dbReference>
<evidence type="ECO:0000313" key="2">
    <source>
        <dbReference type="EMBL" id="MDR6301583.1"/>
    </source>
</evidence>
<accession>A0ABU1K7J8</accession>
<name>A0ABU1K7J8_9FLAO</name>
<reference evidence="2 3" key="1">
    <citation type="submission" date="2023-07" db="EMBL/GenBank/DDBJ databases">
        <title>Genomic Encyclopedia of Type Strains, Phase IV (KMG-IV): sequencing the most valuable type-strain genomes for metagenomic binning, comparative biology and taxonomic classification.</title>
        <authorList>
            <person name="Goeker M."/>
        </authorList>
    </citation>
    <scope>NUCLEOTIDE SEQUENCE [LARGE SCALE GENOMIC DNA]</scope>
    <source>
        <strain evidence="2 3">DSM 102814</strain>
    </source>
</reference>
<dbReference type="InterPro" id="IPR038732">
    <property type="entry name" value="HpyO/CreE_NAD-binding"/>
</dbReference>
<dbReference type="InterPro" id="IPR036188">
    <property type="entry name" value="FAD/NAD-bd_sf"/>
</dbReference>
<dbReference type="RefSeq" id="WP_309729130.1">
    <property type="nucleotide sequence ID" value="NZ_JAVDQA010000007.1"/>
</dbReference>
<sequence>MKTFSVAIIGFGPKGLYALERLLAFIKAEKTHQISIYVFNKTSFFGSGDIYRSDQPHYLLMNYANENINSWYKNEPEPIVKNAESYVEWKARKEKIQQEELLEKFSARAEVGEYLEWSFQQLLENLPKNCSIHQEVIEIGDLQKENEKIQLFSTSTEKYHVKFDQVMITTGHQRHKIEKNHSQVIPFIYPVEKKLEEILPNKTIAIKGLGLTFIDAVLALTEGKGGKFTKIKNGFSYQFSGSEPKKIIPFSRTGLPMFPKLNLKDENLPSYLSQATSKFSRPYDFEKELFPLILQDILFAYYKSFFQQKNEKLSYAEDFKKVEQQIEKFHQKYPKIEKFSWKKLTNPHFSTENLHDATAKYLSFLISEKEKPRESPYLMAASAWKKISAEFNELYSFNGLTPKSQELFDKTYFGLFNRIAFGPPVKNLQKIQALVECGIIDFSFVKNPIVDLNSEKVQLKKSHEIVDCDYLIDARIPKNDMEKEQSGLFKNIIQHKFGRLNKNKSDDFTYIPGNLAISKKGDLLEPSGKPDAQISLYGTPTEGSVYDNDTLSRERNNFADCWAQKAIQAIKNKTHA</sequence>
<dbReference type="Gene3D" id="3.50.50.60">
    <property type="entry name" value="FAD/NAD(P)-binding domain"/>
    <property type="match status" value="1"/>
</dbReference>
<feature type="domain" description="FAD-dependent urate hydroxylase HpyO/Asp monooxygenase CreE-like FAD/NAD(P)-binding" evidence="1">
    <location>
        <begin position="7"/>
        <end position="173"/>
    </location>
</feature>
<dbReference type="PANTHER" id="PTHR40254:SF1">
    <property type="entry name" value="BLR0577 PROTEIN"/>
    <property type="match status" value="1"/>
</dbReference>
<dbReference type="PANTHER" id="PTHR40254">
    <property type="entry name" value="BLR0577 PROTEIN"/>
    <property type="match status" value="1"/>
</dbReference>
<evidence type="ECO:0000259" key="1">
    <source>
        <dbReference type="Pfam" id="PF13454"/>
    </source>
</evidence>
<protein>
    <submittedName>
        <fullName evidence="2">NAD(P)/FAD-binding protein YdhS</fullName>
    </submittedName>
</protein>
<dbReference type="Proteomes" id="UP001257659">
    <property type="component" value="Unassembled WGS sequence"/>
</dbReference>
<dbReference type="InterPro" id="IPR052189">
    <property type="entry name" value="L-asp_N-monooxygenase_NS-form"/>
</dbReference>